<accession>A0AAX2HCV5</accession>
<dbReference type="EMBL" id="OBKZ01000051">
    <property type="protein sequence ID" value="SOB54867.1"/>
    <property type="molecule type" value="Genomic_DNA"/>
</dbReference>
<dbReference type="AlphaFoldDB" id="A0AAX2HCV5"/>
<organism evidence="1 2">
    <name type="scientific">Pseudomonas lundensis</name>
    <dbReference type="NCBI Taxonomy" id="86185"/>
    <lineage>
        <taxon>Bacteria</taxon>
        <taxon>Pseudomonadati</taxon>
        <taxon>Pseudomonadota</taxon>
        <taxon>Gammaproteobacteria</taxon>
        <taxon>Pseudomonadales</taxon>
        <taxon>Pseudomonadaceae</taxon>
        <taxon>Pseudomonas</taxon>
    </lineage>
</organism>
<gene>
    <name evidence="1" type="ORF">PLUA15_550064</name>
</gene>
<comment type="caution">
    <text evidence="1">The sequence shown here is derived from an EMBL/GenBank/DDBJ whole genome shotgun (WGS) entry which is preliminary data.</text>
</comment>
<evidence type="ECO:0000313" key="1">
    <source>
        <dbReference type="EMBL" id="SOB54867.1"/>
    </source>
</evidence>
<sequence>MLRGGVALRRRRLPVDRLEYSHAGVPVAQEVWLSDKVYSEDIVKCDLLPRLGQFFQPC</sequence>
<evidence type="ECO:0000313" key="2">
    <source>
        <dbReference type="Proteomes" id="UP000219564"/>
    </source>
</evidence>
<name>A0AAX2HCV5_9PSED</name>
<dbReference type="Proteomes" id="UP000219564">
    <property type="component" value="Unassembled WGS sequence"/>
</dbReference>
<proteinExistence type="predicted"/>
<reference evidence="1 2" key="1">
    <citation type="submission" date="2017-08" db="EMBL/GenBank/DDBJ databases">
        <authorList>
            <person name="Chaillou S."/>
        </authorList>
    </citation>
    <scope>NUCLEOTIDE SEQUENCE [LARGE SCALE GENOMIC DNA]</scope>
    <source>
        <strain evidence="1 2">MFPA15A1205</strain>
    </source>
</reference>
<protein>
    <submittedName>
        <fullName evidence="1">Uncharacterized protein</fullName>
    </submittedName>
</protein>